<sequence length="91" mass="10295">MASRKPLIDTDGDVRELTSVDMAKFKPAAEVLPLSLRKKLGVRGPQKAPTKERITIRLSREVVEQFRESGEGWQTRVDAALREWLKNHSPA</sequence>
<comment type="caution">
    <text evidence="1">The sequence shown here is derived from an EMBL/GenBank/DDBJ whole genome shotgun (WGS) entry which is preliminary data.</text>
</comment>
<name>A0A9D7FFC8_9RHOO</name>
<dbReference type="Pfam" id="PF14384">
    <property type="entry name" value="BrnA_antitoxin"/>
    <property type="match status" value="1"/>
</dbReference>
<proteinExistence type="predicted"/>
<dbReference type="InterPro" id="IPR025528">
    <property type="entry name" value="BrnA_antitoxin"/>
</dbReference>
<evidence type="ECO:0000313" key="2">
    <source>
        <dbReference type="Proteomes" id="UP000886602"/>
    </source>
</evidence>
<dbReference type="Proteomes" id="UP000886602">
    <property type="component" value="Unassembled WGS sequence"/>
</dbReference>
<gene>
    <name evidence="1" type="ORF">IPJ48_20730</name>
</gene>
<dbReference type="EMBL" id="JADJNC010000065">
    <property type="protein sequence ID" value="MBK7425303.1"/>
    <property type="molecule type" value="Genomic_DNA"/>
</dbReference>
<protein>
    <submittedName>
        <fullName evidence="1">BrnA antitoxin family protein</fullName>
    </submittedName>
</protein>
<organism evidence="1 2">
    <name type="scientific">Candidatus Propionivibrio dominans</name>
    <dbReference type="NCBI Taxonomy" id="2954373"/>
    <lineage>
        <taxon>Bacteria</taxon>
        <taxon>Pseudomonadati</taxon>
        <taxon>Pseudomonadota</taxon>
        <taxon>Betaproteobacteria</taxon>
        <taxon>Rhodocyclales</taxon>
        <taxon>Rhodocyclaceae</taxon>
        <taxon>Propionivibrio</taxon>
    </lineage>
</organism>
<accession>A0A9D7FFC8</accession>
<reference evidence="1" key="1">
    <citation type="submission" date="2020-10" db="EMBL/GenBank/DDBJ databases">
        <title>Connecting structure to function with the recovery of over 1000 high-quality activated sludge metagenome-assembled genomes encoding full-length rRNA genes using long-read sequencing.</title>
        <authorList>
            <person name="Singleton C.M."/>
            <person name="Petriglieri F."/>
            <person name="Kristensen J.M."/>
            <person name="Kirkegaard R.H."/>
            <person name="Michaelsen T.Y."/>
            <person name="Andersen M.H."/>
            <person name="Karst S.M."/>
            <person name="Dueholm M.S."/>
            <person name="Nielsen P.H."/>
            <person name="Albertsen M."/>
        </authorList>
    </citation>
    <scope>NUCLEOTIDE SEQUENCE</scope>
    <source>
        <strain evidence="1">EsbW_18-Q3-R4-48_MAXAC.044</strain>
    </source>
</reference>
<evidence type="ECO:0000313" key="1">
    <source>
        <dbReference type="EMBL" id="MBK7425303.1"/>
    </source>
</evidence>
<dbReference type="AlphaFoldDB" id="A0A9D7FFC8"/>